<organism evidence="2 3">
    <name type="scientific">Nasonia vitripennis</name>
    <name type="common">Parasitic wasp</name>
    <dbReference type="NCBI Taxonomy" id="7425"/>
    <lineage>
        <taxon>Eukaryota</taxon>
        <taxon>Metazoa</taxon>
        <taxon>Ecdysozoa</taxon>
        <taxon>Arthropoda</taxon>
        <taxon>Hexapoda</taxon>
        <taxon>Insecta</taxon>
        <taxon>Pterygota</taxon>
        <taxon>Neoptera</taxon>
        <taxon>Endopterygota</taxon>
        <taxon>Hymenoptera</taxon>
        <taxon>Apocrita</taxon>
        <taxon>Proctotrupomorpha</taxon>
        <taxon>Chalcidoidea</taxon>
        <taxon>Pteromalidae</taxon>
        <taxon>Pteromalinae</taxon>
        <taxon>Nasonia</taxon>
    </lineage>
</organism>
<accession>A0A7M7LL76</accession>
<feature type="chain" id="PRO_5029676518" evidence="1">
    <location>
        <begin position="21"/>
        <end position="432"/>
    </location>
</feature>
<gene>
    <name evidence="2" type="primary">100115174</name>
</gene>
<dbReference type="Proteomes" id="UP000002358">
    <property type="component" value="Chromosome 3"/>
</dbReference>
<dbReference type="EnsemblMetazoa" id="XM_001599928">
    <property type="protein sequence ID" value="XP_001599978"/>
    <property type="gene ID" value="LOC100115174"/>
</dbReference>
<sequence length="432" mass="49422">MSTVKRLLLFTVLCLHLARSTQKIIHNSYTEADDGYNLYVNFQAYWSSSNNQNLTYVTCRRPTREYRIFDERNCTVVSRTNPEKSCPVTFKTNDESRFIKEYLEVFPFGPERAIIIWGDYHVDDYEPTSVKCTIVNLTTCQSTHTELPVTIPQTYDYFLANSNYVIHENSFEFIIILTKYKQVLNKYHIDTEGNIISKSEPWHTTNQSINFGPPYPIVINSEVKSFIYGHYFYDGKTIDAPQWILSNNGTETLLKQYTADAYSYAEDIAISHNTIGVVMSAELSDGTSSVGVYQFDLDGNRKLNMTLNFKFKVTNVALVNIADGGFILTVGRTFNNGQHLLNVLKISADRKISSVKDLGGDDCDAKSTFQLFENKPKEYCVAFLCTQSRRNNYGGPHGRQFIKLLIDCYTDDLFTVDDNYTRVDYTIGDTTQ</sequence>
<dbReference type="InParanoid" id="A0A7M7LL76"/>
<reference evidence="2" key="1">
    <citation type="submission" date="2021-01" db="UniProtKB">
        <authorList>
            <consortium name="EnsemblMetazoa"/>
        </authorList>
    </citation>
    <scope>IDENTIFICATION</scope>
</reference>
<keyword evidence="3" id="KW-1185">Reference proteome</keyword>
<evidence type="ECO:0000313" key="3">
    <source>
        <dbReference type="Proteomes" id="UP000002358"/>
    </source>
</evidence>
<proteinExistence type="predicted"/>
<keyword evidence="1" id="KW-0732">Signal</keyword>
<dbReference type="OrthoDB" id="10274542at2759"/>
<dbReference type="KEGG" id="nvi:100115174"/>
<name>A0A7M7LL76_NASVI</name>
<evidence type="ECO:0000256" key="1">
    <source>
        <dbReference type="SAM" id="SignalP"/>
    </source>
</evidence>
<feature type="signal peptide" evidence="1">
    <location>
        <begin position="1"/>
        <end position="20"/>
    </location>
</feature>
<dbReference type="AlphaFoldDB" id="A0A7M7LL76"/>
<protein>
    <submittedName>
        <fullName evidence="2">Uncharacterized protein</fullName>
    </submittedName>
</protein>
<evidence type="ECO:0000313" key="2">
    <source>
        <dbReference type="EnsemblMetazoa" id="XP_001599978"/>
    </source>
</evidence>